<dbReference type="Proteomes" id="UP001558652">
    <property type="component" value="Unassembled WGS sequence"/>
</dbReference>
<dbReference type="EMBL" id="JBFDAA010000017">
    <property type="protein sequence ID" value="KAL1116891.1"/>
    <property type="molecule type" value="Genomic_DNA"/>
</dbReference>
<gene>
    <name evidence="1" type="ORF">AAG570_005360</name>
</gene>
<dbReference type="AlphaFoldDB" id="A0ABD0Y0A9"/>
<comment type="caution">
    <text evidence="1">The sequence shown here is derived from an EMBL/GenBank/DDBJ whole genome shotgun (WGS) entry which is preliminary data.</text>
</comment>
<evidence type="ECO:0000313" key="2">
    <source>
        <dbReference type="Proteomes" id="UP001558652"/>
    </source>
</evidence>
<keyword evidence="2" id="KW-1185">Reference proteome</keyword>
<proteinExistence type="predicted"/>
<accession>A0ABD0Y0A9</accession>
<evidence type="ECO:0000313" key="1">
    <source>
        <dbReference type="EMBL" id="KAL1116891.1"/>
    </source>
</evidence>
<name>A0ABD0Y0A9_9HEMI</name>
<reference evidence="1 2" key="1">
    <citation type="submission" date="2024-07" db="EMBL/GenBank/DDBJ databases">
        <title>Chromosome-level genome assembly of the water stick insect Ranatra chinensis (Heteroptera: Nepidae).</title>
        <authorList>
            <person name="Liu X."/>
        </authorList>
    </citation>
    <scope>NUCLEOTIDE SEQUENCE [LARGE SCALE GENOMIC DNA]</scope>
    <source>
        <strain evidence="1">Cailab_2021Rc</strain>
        <tissue evidence="1">Muscle</tissue>
    </source>
</reference>
<organism evidence="1 2">
    <name type="scientific">Ranatra chinensis</name>
    <dbReference type="NCBI Taxonomy" id="642074"/>
    <lineage>
        <taxon>Eukaryota</taxon>
        <taxon>Metazoa</taxon>
        <taxon>Ecdysozoa</taxon>
        <taxon>Arthropoda</taxon>
        <taxon>Hexapoda</taxon>
        <taxon>Insecta</taxon>
        <taxon>Pterygota</taxon>
        <taxon>Neoptera</taxon>
        <taxon>Paraneoptera</taxon>
        <taxon>Hemiptera</taxon>
        <taxon>Heteroptera</taxon>
        <taxon>Panheteroptera</taxon>
        <taxon>Nepomorpha</taxon>
        <taxon>Nepidae</taxon>
        <taxon>Ranatrinae</taxon>
        <taxon>Ranatra</taxon>
    </lineage>
</organism>
<sequence>MGGVPGGRRWTFLFWSRVEYTLSSEWLSPGYNDTQIISGHGNFVAKLADFGLKDQDNCVCGVPETVGHFLLESGKYGDLRGEYVRKVGGLKLDRMLGNEGNENSALLVTEILGRNELRGVERPDIIDYSSLEWLGHS</sequence>
<protein>
    <submittedName>
        <fullName evidence="1">Uncharacterized protein</fullName>
    </submittedName>
</protein>